<feature type="region of interest" description="Disordered" evidence="3">
    <location>
        <begin position="641"/>
        <end position="752"/>
    </location>
</feature>
<dbReference type="GeneID" id="25565503"/>
<dbReference type="InterPro" id="IPR032269">
    <property type="entry name" value="DUF4833"/>
</dbReference>
<keyword evidence="2" id="KW-0067">ATP-binding</keyword>
<dbReference type="GO" id="GO:0005524">
    <property type="term" value="F:ATP binding"/>
    <property type="evidence" value="ECO:0007669"/>
    <property type="project" value="UniProtKB-KW"/>
</dbReference>
<keyword evidence="5" id="KW-0418">Kinase</keyword>
<dbReference type="RefSeq" id="XP_013757014.1">
    <property type="nucleotide sequence ID" value="XM_013901560.1"/>
</dbReference>
<evidence type="ECO:0000256" key="2">
    <source>
        <dbReference type="ARBA" id="ARBA00022840"/>
    </source>
</evidence>
<dbReference type="CDD" id="cd05117">
    <property type="entry name" value="STKc_CAMK"/>
    <property type="match status" value="1"/>
</dbReference>
<sequence>MAVNVLGLPLVSTLPYVYQTPALGTGAYSAVYRGSLAETTGHTPRVAGVGRDLLADVALKVIKKSELDAKARARLRHEVELHGSVAHSSIVRLLDMVETADEVVLVLERMDGGELFDRIVAMRSFCEADAAAIMKKIVVGVAHLHAVGIAHRDLKPENILLATDDLASVRIADFGLAKRIGDDGNLLTPCGTPGYLAPEVASLSAYDLSVDMWSLGVVLYTMLAGFPPFYSTSTRKLLKKIKRGRFNFPSPYWDGISDAAKNLVCGLLNVDVTARLSAAEALAHPWLAPKLPSPIAQPLAADADAESQLPSPQNMRVWSARSAREGVQEVNVALAIAIDAQRDDSAGGGLALSNSSLYNRRKRGLPQLALPSATAAAAAAAAASTNDNIVCYQADIEPQLGPDRRAVWRNDDAPVAVFWQLIDEATMVERSAKGKDDVTSELTYVQRKMAYGCTTLRITEEDVLTQLRRIVACNAELIEVHQLQLVALPDKMLLMVVYEDPAIDSVAAAAVTVIDGELALLSRVFVKVVPGKWISAWPKVTYALVDGVSFVSGARVHEMLPADGSGSKKDKKAAAKAAKASRGASAVLAVLQAALPPVELHHGALLGASLDTPPIVVPDASLRQMVEPKASPLVKALASIPTESGSAPSPLGRIRRRKRRSKSRAANKSSATTSPRTAAPARRKIVLSESLEWSDDDDGADAASGPAFPSLEPETRRSHSAATADPDSDPDPDSEVFVTADDGCGGWPDLEL</sequence>
<dbReference type="InterPro" id="IPR000719">
    <property type="entry name" value="Prot_kinase_dom"/>
</dbReference>
<proteinExistence type="predicted"/>
<evidence type="ECO:0000313" key="6">
    <source>
        <dbReference type="Proteomes" id="UP000054408"/>
    </source>
</evidence>
<keyword evidence="6" id="KW-1185">Reference proteome</keyword>
<dbReference type="GO" id="GO:0004672">
    <property type="term" value="F:protein kinase activity"/>
    <property type="evidence" value="ECO:0007669"/>
    <property type="project" value="InterPro"/>
</dbReference>
<dbReference type="SMART" id="SM00220">
    <property type="entry name" value="S_TKc"/>
    <property type="match status" value="1"/>
</dbReference>
<organism evidence="5 6">
    <name type="scientific">Thecamonas trahens ATCC 50062</name>
    <dbReference type="NCBI Taxonomy" id="461836"/>
    <lineage>
        <taxon>Eukaryota</taxon>
        <taxon>Apusozoa</taxon>
        <taxon>Apusomonadida</taxon>
        <taxon>Apusomonadidae</taxon>
        <taxon>Thecamonas</taxon>
    </lineage>
</organism>
<evidence type="ECO:0000256" key="1">
    <source>
        <dbReference type="ARBA" id="ARBA00022741"/>
    </source>
</evidence>
<feature type="domain" description="Protein kinase" evidence="4">
    <location>
        <begin position="17"/>
        <end position="287"/>
    </location>
</feature>
<name>A0A0L0DDJ2_THETB</name>
<keyword evidence="5" id="KW-0808">Transferase</keyword>
<dbReference type="InterPro" id="IPR011009">
    <property type="entry name" value="Kinase-like_dom_sf"/>
</dbReference>
<accession>A0A0L0DDJ2</accession>
<dbReference type="AlphaFoldDB" id="A0A0L0DDJ2"/>
<dbReference type="Gene3D" id="1.10.510.10">
    <property type="entry name" value="Transferase(Phosphotransferase) domain 1"/>
    <property type="match status" value="1"/>
</dbReference>
<dbReference type="SUPFAM" id="SSF56112">
    <property type="entry name" value="Protein kinase-like (PK-like)"/>
    <property type="match status" value="1"/>
</dbReference>
<feature type="compositionally biased region" description="Basic residues" evidence="3">
    <location>
        <begin position="653"/>
        <end position="665"/>
    </location>
</feature>
<reference evidence="5 6" key="1">
    <citation type="submission" date="2010-05" db="EMBL/GenBank/DDBJ databases">
        <title>The Genome Sequence of Thecamonas trahens ATCC 50062.</title>
        <authorList>
            <consortium name="The Broad Institute Genome Sequencing Platform"/>
            <person name="Russ C."/>
            <person name="Cuomo C."/>
            <person name="Shea T."/>
            <person name="Young S.K."/>
            <person name="Zeng Q."/>
            <person name="Koehrsen M."/>
            <person name="Haas B."/>
            <person name="Borodovsky M."/>
            <person name="Guigo R."/>
            <person name="Alvarado L."/>
            <person name="Berlin A."/>
            <person name="Bochicchio J."/>
            <person name="Borenstein D."/>
            <person name="Chapman S."/>
            <person name="Chen Z."/>
            <person name="Freedman E."/>
            <person name="Gellesch M."/>
            <person name="Goldberg J."/>
            <person name="Griggs A."/>
            <person name="Gujja S."/>
            <person name="Heilman E."/>
            <person name="Heiman D."/>
            <person name="Hepburn T."/>
            <person name="Howarth C."/>
            <person name="Jen D."/>
            <person name="Larson L."/>
            <person name="Mehta T."/>
            <person name="Park D."/>
            <person name="Pearson M."/>
            <person name="Roberts A."/>
            <person name="Saif S."/>
            <person name="Shenoy N."/>
            <person name="Sisk P."/>
            <person name="Stolte C."/>
            <person name="Sykes S."/>
            <person name="Thomson T."/>
            <person name="Walk T."/>
            <person name="White J."/>
            <person name="Yandava C."/>
            <person name="Burger G."/>
            <person name="Gray M.W."/>
            <person name="Holland P.W.H."/>
            <person name="King N."/>
            <person name="Lang F.B.F."/>
            <person name="Roger A.J."/>
            <person name="Ruiz-Trillo I."/>
            <person name="Lander E."/>
            <person name="Nusbaum C."/>
        </authorList>
    </citation>
    <scope>NUCLEOTIDE SEQUENCE [LARGE SCALE GENOMIC DNA]</scope>
    <source>
        <strain evidence="5 6">ATCC 50062</strain>
    </source>
</reference>
<dbReference type="InterPro" id="IPR008271">
    <property type="entry name" value="Ser/Thr_kinase_AS"/>
</dbReference>
<dbReference type="Pfam" id="PF00069">
    <property type="entry name" value="Pkinase"/>
    <property type="match status" value="1"/>
</dbReference>
<gene>
    <name evidence="5" type="ORF">AMSG_06316</name>
</gene>
<evidence type="ECO:0000256" key="3">
    <source>
        <dbReference type="SAM" id="MobiDB-lite"/>
    </source>
</evidence>
<protein>
    <submittedName>
        <fullName evidence="5">CAMK protein kinase</fullName>
    </submittedName>
</protein>
<evidence type="ECO:0000313" key="5">
    <source>
        <dbReference type="EMBL" id="KNC50176.1"/>
    </source>
</evidence>
<keyword evidence="1" id="KW-0547">Nucleotide-binding</keyword>
<dbReference type="OrthoDB" id="40902at2759"/>
<feature type="compositionally biased region" description="Low complexity" evidence="3">
    <location>
        <begin position="666"/>
        <end position="680"/>
    </location>
</feature>
<dbReference type="Pfam" id="PF16117">
    <property type="entry name" value="DUF4833"/>
    <property type="match status" value="1"/>
</dbReference>
<dbReference type="eggNOG" id="KOG0032">
    <property type="taxonomic scope" value="Eukaryota"/>
</dbReference>
<dbReference type="EMBL" id="GL349460">
    <property type="protein sequence ID" value="KNC50176.1"/>
    <property type="molecule type" value="Genomic_DNA"/>
</dbReference>
<dbReference type="STRING" id="461836.A0A0L0DDJ2"/>
<dbReference type="PROSITE" id="PS50011">
    <property type="entry name" value="PROTEIN_KINASE_DOM"/>
    <property type="match status" value="1"/>
</dbReference>
<evidence type="ECO:0000259" key="4">
    <source>
        <dbReference type="PROSITE" id="PS50011"/>
    </source>
</evidence>
<dbReference type="PROSITE" id="PS00108">
    <property type="entry name" value="PROTEIN_KINASE_ST"/>
    <property type="match status" value="1"/>
</dbReference>
<dbReference type="Proteomes" id="UP000054408">
    <property type="component" value="Unassembled WGS sequence"/>
</dbReference>
<dbReference type="PANTHER" id="PTHR24347">
    <property type="entry name" value="SERINE/THREONINE-PROTEIN KINASE"/>
    <property type="match status" value="1"/>
</dbReference>
<dbReference type="FunFam" id="1.10.510.10:FF:000571">
    <property type="entry name" value="Maternal embryonic leucine zipper kinase"/>
    <property type="match status" value="1"/>
</dbReference>